<reference evidence="2 3" key="1">
    <citation type="submission" date="2019-02" db="EMBL/GenBank/DDBJ databases">
        <title>Deep-cultivation of Planctomycetes and their phenomic and genomic characterization uncovers novel biology.</title>
        <authorList>
            <person name="Wiegand S."/>
            <person name="Jogler M."/>
            <person name="Boedeker C."/>
            <person name="Pinto D."/>
            <person name="Vollmers J."/>
            <person name="Rivas-Marin E."/>
            <person name="Kohn T."/>
            <person name="Peeters S.H."/>
            <person name="Heuer A."/>
            <person name="Rast P."/>
            <person name="Oberbeckmann S."/>
            <person name="Bunk B."/>
            <person name="Jeske O."/>
            <person name="Meyerdierks A."/>
            <person name="Storesund J.E."/>
            <person name="Kallscheuer N."/>
            <person name="Luecker S."/>
            <person name="Lage O.M."/>
            <person name="Pohl T."/>
            <person name="Merkel B.J."/>
            <person name="Hornburger P."/>
            <person name="Mueller R.-W."/>
            <person name="Bruemmer F."/>
            <person name="Labrenz M."/>
            <person name="Spormann A.M."/>
            <person name="Op Den Camp H."/>
            <person name="Overmann J."/>
            <person name="Amann R."/>
            <person name="Jetten M.S.M."/>
            <person name="Mascher T."/>
            <person name="Medema M.H."/>
            <person name="Devos D.P."/>
            <person name="Kaster A.-K."/>
            <person name="Ovreas L."/>
            <person name="Rohde M."/>
            <person name="Galperin M.Y."/>
            <person name="Jogler C."/>
        </authorList>
    </citation>
    <scope>NUCLEOTIDE SEQUENCE [LARGE SCALE GENOMIC DNA]</scope>
    <source>
        <strain evidence="2 3">KOR34</strain>
    </source>
</reference>
<sequence length="126" mass="13766">MPRTTHRVEKRQLSQSESVESRLDKVAKWNLTIGIVSAVISLALLSPVACGFLLMFGFGQWAVLRAFAEQLRIQKRTAGLDYDGAISGARLEVTHYCGYCGQLLHSEHRCDACGATVVDEGAPDSL</sequence>
<dbReference type="RefSeq" id="WP_146567840.1">
    <property type="nucleotide sequence ID" value="NZ_SIHJ01000003.1"/>
</dbReference>
<keyword evidence="3" id="KW-1185">Reference proteome</keyword>
<evidence type="ECO:0000256" key="1">
    <source>
        <dbReference type="SAM" id="Phobius"/>
    </source>
</evidence>
<proteinExistence type="predicted"/>
<evidence type="ECO:0000313" key="2">
    <source>
        <dbReference type="EMBL" id="TWT32458.1"/>
    </source>
</evidence>
<feature type="transmembrane region" description="Helical" evidence="1">
    <location>
        <begin position="31"/>
        <end position="56"/>
    </location>
</feature>
<dbReference type="Proteomes" id="UP000316714">
    <property type="component" value="Unassembled WGS sequence"/>
</dbReference>
<keyword evidence="1" id="KW-1133">Transmembrane helix</keyword>
<dbReference type="OrthoDB" id="288976at2"/>
<accession>A0A5C5V1V5</accession>
<evidence type="ECO:0000313" key="3">
    <source>
        <dbReference type="Proteomes" id="UP000316714"/>
    </source>
</evidence>
<comment type="caution">
    <text evidence="2">The sequence shown here is derived from an EMBL/GenBank/DDBJ whole genome shotgun (WGS) entry which is preliminary data.</text>
</comment>
<gene>
    <name evidence="2" type="ORF">KOR34_42210</name>
</gene>
<dbReference type="AlphaFoldDB" id="A0A5C5V1V5"/>
<name>A0A5C5V1V5_9BACT</name>
<organism evidence="2 3">
    <name type="scientific">Posidoniimonas corsicana</name>
    <dbReference type="NCBI Taxonomy" id="1938618"/>
    <lineage>
        <taxon>Bacteria</taxon>
        <taxon>Pseudomonadati</taxon>
        <taxon>Planctomycetota</taxon>
        <taxon>Planctomycetia</taxon>
        <taxon>Pirellulales</taxon>
        <taxon>Lacipirellulaceae</taxon>
        <taxon>Posidoniimonas</taxon>
    </lineage>
</organism>
<keyword evidence="1" id="KW-0812">Transmembrane</keyword>
<keyword evidence="1" id="KW-0472">Membrane</keyword>
<dbReference type="EMBL" id="SIHJ01000003">
    <property type="protein sequence ID" value="TWT32458.1"/>
    <property type="molecule type" value="Genomic_DNA"/>
</dbReference>
<protein>
    <submittedName>
        <fullName evidence="2">Uncharacterized protein</fullName>
    </submittedName>
</protein>